<evidence type="ECO:0000256" key="10">
    <source>
        <dbReference type="RuleBase" id="RU363013"/>
    </source>
</evidence>
<dbReference type="EC" id="5.3.1.1" evidence="10"/>
<evidence type="ECO:0000313" key="11">
    <source>
        <dbReference type="EMBL" id="CDI79606.1"/>
    </source>
</evidence>
<proteinExistence type="inferred from homology"/>
<reference evidence="11" key="1">
    <citation type="submission" date="2013-10" db="EMBL/GenBank/DDBJ databases">
        <title>Genomic analysis of the causative agents of coccidiosis in chickens.</title>
        <authorList>
            <person name="Reid A.J."/>
            <person name="Blake D."/>
            <person name="Billington K."/>
            <person name="Browne H."/>
            <person name="Dunn M."/>
            <person name="Hung S."/>
            <person name="Kawahara F."/>
            <person name="Miranda-Saavedra D."/>
            <person name="Mourier T."/>
            <person name="Nagra H."/>
            <person name="Otto T.D."/>
            <person name="Rawlings N."/>
            <person name="Sanchez A."/>
            <person name="Sanders M."/>
            <person name="Subramaniam C."/>
            <person name="Tay Y."/>
            <person name="Dear P."/>
            <person name="Doerig C."/>
            <person name="Gruber A."/>
            <person name="Parkinson J."/>
            <person name="Shirley M."/>
            <person name="Wan K.L."/>
            <person name="Berriman M."/>
            <person name="Tomley F."/>
            <person name="Pain A."/>
        </authorList>
    </citation>
    <scope>NUCLEOTIDE SEQUENCE [LARGE SCALE GENOMIC DNA]</scope>
    <source>
        <strain evidence="11">Houghton</strain>
    </source>
</reference>
<evidence type="ECO:0000256" key="6">
    <source>
        <dbReference type="ARBA" id="ARBA00023152"/>
    </source>
</evidence>
<comment type="function">
    <text evidence="9">Catalyzes the interconversion of glyceraldehyde 3-phosphate and dihydroxyacetone phosphate in the glycolytic and gluconeogenic pathways.</text>
</comment>
<evidence type="ECO:0000256" key="4">
    <source>
        <dbReference type="ARBA" id="ARBA00011738"/>
    </source>
</evidence>
<dbReference type="GO" id="GO:0046166">
    <property type="term" value="P:glyceraldehyde-3-phosphate biosynthetic process"/>
    <property type="evidence" value="ECO:0007669"/>
    <property type="project" value="TreeGrafter"/>
</dbReference>
<dbReference type="HAMAP" id="MF_00147_B">
    <property type="entry name" value="TIM_B"/>
    <property type="match status" value="1"/>
</dbReference>
<dbReference type="PANTHER" id="PTHR21139">
    <property type="entry name" value="TRIOSEPHOSPHATE ISOMERASE"/>
    <property type="match status" value="1"/>
</dbReference>
<evidence type="ECO:0000256" key="8">
    <source>
        <dbReference type="ARBA" id="ARBA00052432"/>
    </source>
</evidence>
<dbReference type="AlphaFoldDB" id="U6GH90"/>
<name>U6GH90_EIMAC</name>
<dbReference type="GO" id="GO:0005829">
    <property type="term" value="C:cytosol"/>
    <property type="evidence" value="ECO:0007669"/>
    <property type="project" value="TreeGrafter"/>
</dbReference>
<protein>
    <recommendedName>
        <fullName evidence="10">Triosephosphate isomerase</fullName>
        <ecNumber evidence="10">5.3.1.1</ecNumber>
    </recommendedName>
</protein>
<dbReference type="SUPFAM" id="SSF51351">
    <property type="entry name" value="Triosephosphate isomerase (TIM)"/>
    <property type="match status" value="1"/>
</dbReference>
<organism evidence="11 12">
    <name type="scientific">Eimeria acervulina</name>
    <name type="common">Coccidian parasite</name>
    <dbReference type="NCBI Taxonomy" id="5801"/>
    <lineage>
        <taxon>Eukaryota</taxon>
        <taxon>Sar</taxon>
        <taxon>Alveolata</taxon>
        <taxon>Apicomplexa</taxon>
        <taxon>Conoidasida</taxon>
        <taxon>Coccidia</taxon>
        <taxon>Eucoccidiorida</taxon>
        <taxon>Eimeriorina</taxon>
        <taxon>Eimeriidae</taxon>
        <taxon>Eimeria</taxon>
    </lineage>
</organism>
<comment type="subunit">
    <text evidence="4">Homodimer.</text>
</comment>
<dbReference type="EMBL" id="HG671049">
    <property type="protein sequence ID" value="CDI79606.1"/>
    <property type="molecule type" value="Genomic_DNA"/>
</dbReference>
<dbReference type="GO" id="GO:0006094">
    <property type="term" value="P:gluconeogenesis"/>
    <property type="evidence" value="ECO:0007669"/>
    <property type="project" value="UniProtKB-UniPathway"/>
</dbReference>
<dbReference type="PROSITE" id="PS51440">
    <property type="entry name" value="TIM_2"/>
    <property type="match status" value="1"/>
</dbReference>
<dbReference type="GO" id="GO:0004807">
    <property type="term" value="F:triose-phosphate isomerase activity"/>
    <property type="evidence" value="ECO:0007669"/>
    <property type="project" value="UniProtKB-EC"/>
</dbReference>
<evidence type="ECO:0000313" key="12">
    <source>
        <dbReference type="Proteomes" id="UP000018050"/>
    </source>
</evidence>
<dbReference type="Gene3D" id="3.20.20.70">
    <property type="entry name" value="Aldolase class I"/>
    <property type="match status" value="1"/>
</dbReference>
<dbReference type="UniPathway" id="UPA00109">
    <property type="reaction ID" value="UER00189"/>
</dbReference>
<dbReference type="OrthoDB" id="6715177at2759"/>
<reference evidence="11" key="2">
    <citation type="submission" date="2013-10" db="EMBL/GenBank/DDBJ databases">
        <authorList>
            <person name="Aslett M."/>
        </authorList>
    </citation>
    <scope>NUCLEOTIDE SEQUENCE [LARGE SCALE GENOMIC DNA]</scope>
    <source>
        <strain evidence="11">Houghton</strain>
    </source>
</reference>
<keyword evidence="7 10" id="KW-0413">Isomerase</keyword>
<keyword evidence="5 10" id="KW-0312">Gluconeogenesis</keyword>
<dbReference type="Proteomes" id="UP000018050">
    <property type="component" value="Unassembled WGS sequence"/>
</dbReference>
<dbReference type="CDD" id="cd00311">
    <property type="entry name" value="TIM"/>
    <property type="match status" value="1"/>
</dbReference>
<comment type="pathway">
    <text evidence="2 10">Carbohydrate biosynthesis; gluconeogenesis.</text>
</comment>
<dbReference type="InterPro" id="IPR020861">
    <property type="entry name" value="Triosephosphate_isomerase_AS"/>
</dbReference>
<dbReference type="InterPro" id="IPR013785">
    <property type="entry name" value="Aldolase_TIM"/>
</dbReference>
<evidence type="ECO:0000256" key="2">
    <source>
        <dbReference type="ARBA" id="ARBA00004742"/>
    </source>
</evidence>
<keyword evidence="6 10" id="KW-0324">Glycolysis</keyword>
<comment type="similarity">
    <text evidence="3 10">Belongs to the triosephosphate isomerase family.</text>
</comment>
<keyword evidence="12" id="KW-1185">Reference proteome</keyword>
<comment type="pathway">
    <text evidence="1 10">Carbohydrate degradation; glycolysis; D-glyceraldehyde 3-phosphate from glycerone phosphate: step 1/1.</text>
</comment>
<dbReference type="InterPro" id="IPR022896">
    <property type="entry name" value="TrioseP_Isoase_bac/euk"/>
</dbReference>
<comment type="catalytic activity">
    <reaction evidence="8">
        <text>D-glyceraldehyde 3-phosphate = dihydroxyacetone phosphate</text>
        <dbReference type="Rhea" id="RHEA:18585"/>
        <dbReference type="ChEBI" id="CHEBI:57642"/>
        <dbReference type="ChEBI" id="CHEBI:59776"/>
        <dbReference type="EC" id="5.3.1.1"/>
    </reaction>
    <physiologicalReaction direction="left-to-right" evidence="8">
        <dbReference type="Rhea" id="RHEA:18586"/>
    </physiologicalReaction>
</comment>
<dbReference type="PANTHER" id="PTHR21139:SF2">
    <property type="entry name" value="TRIOSEPHOSPHATE ISOMERASE"/>
    <property type="match status" value="1"/>
</dbReference>
<evidence type="ECO:0000256" key="3">
    <source>
        <dbReference type="ARBA" id="ARBA00007422"/>
    </source>
</evidence>
<dbReference type="FunFam" id="3.20.20.70:FF:000016">
    <property type="entry name" value="Triosephosphate isomerase"/>
    <property type="match status" value="1"/>
</dbReference>
<dbReference type="OMA" id="AYIDFAW"/>
<evidence type="ECO:0000256" key="5">
    <source>
        <dbReference type="ARBA" id="ARBA00022432"/>
    </source>
</evidence>
<dbReference type="VEuPathDB" id="ToxoDB:EAH_00044240"/>
<dbReference type="NCBIfam" id="TIGR00419">
    <property type="entry name" value="tim"/>
    <property type="match status" value="1"/>
</dbReference>
<dbReference type="RefSeq" id="XP_013250328.1">
    <property type="nucleotide sequence ID" value="XM_013394874.1"/>
</dbReference>
<dbReference type="InterPro" id="IPR000652">
    <property type="entry name" value="Triosephosphate_isomerase"/>
</dbReference>
<gene>
    <name evidence="11" type="ORF">EAH_00044240</name>
</gene>
<dbReference type="UniPathway" id="UPA00138"/>
<sequence length="302" mass="32762">MARTPWIGGNWKSNGTVASITELSKELNQANFNASQIQFSCLHSAARFQYEPFSQIVLKAGTPSLAVGDIGCVAGLTNTRKQQINVSVEVVLFPTALHIALAKEKLKNEFQVGCQNISKTGPGAFTGEITAEMVADMGLKWVMVGHSERRQYYGETDSVVAEKVAMAMKQEGLNVVICIGEKLEERESNKTMEVCRTQLEAVIPKVTNWNRVVIAYEPVWAIGTGKVATPEQAQEVHHELRKFISERVGSQVASALRIVYGGSVSDSNCVSLIKCEDVDGFLVGGASLKKAFVDIIGAPNKA</sequence>
<evidence type="ECO:0000256" key="9">
    <source>
        <dbReference type="ARBA" id="ARBA00056661"/>
    </source>
</evidence>
<dbReference type="GO" id="GO:0019563">
    <property type="term" value="P:glycerol catabolic process"/>
    <property type="evidence" value="ECO:0007669"/>
    <property type="project" value="TreeGrafter"/>
</dbReference>
<evidence type="ECO:0000256" key="7">
    <source>
        <dbReference type="ARBA" id="ARBA00023235"/>
    </source>
</evidence>
<dbReference type="GeneID" id="25272494"/>
<evidence type="ECO:0000256" key="1">
    <source>
        <dbReference type="ARBA" id="ARBA00004680"/>
    </source>
</evidence>
<dbReference type="Pfam" id="PF00121">
    <property type="entry name" value="TIM"/>
    <property type="match status" value="1"/>
</dbReference>
<accession>U6GH90</accession>
<dbReference type="InterPro" id="IPR035990">
    <property type="entry name" value="TIM_sf"/>
</dbReference>
<dbReference type="GO" id="GO:0006096">
    <property type="term" value="P:glycolytic process"/>
    <property type="evidence" value="ECO:0007669"/>
    <property type="project" value="UniProtKB-UniPathway"/>
</dbReference>
<dbReference type="PROSITE" id="PS00171">
    <property type="entry name" value="TIM_1"/>
    <property type="match status" value="1"/>
</dbReference>